<feature type="region of interest" description="Disordered" evidence="1">
    <location>
        <begin position="293"/>
        <end position="312"/>
    </location>
</feature>
<feature type="domain" description="G-patch" evidence="2">
    <location>
        <begin position="491"/>
        <end position="537"/>
    </location>
</feature>
<organism evidence="3 4">
    <name type="scientific">Diploptera punctata</name>
    <name type="common">Pacific beetle cockroach</name>
    <dbReference type="NCBI Taxonomy" id="6984"/>
    <lineage>
        <taxon>Eukaryota</taxon>
        <taxon>Metazoa</taxon>
        <taxon>Ecdysozoa</taxon>
        <taxon>Arthropoda</taxon>
        <taxon>Hexapoda</taxon>
        <taxon>Insecta</taxon>
        <taxon>Pterygota</taxon>
        <taxon>Neoptera</taxon>
        <taxon>Polyneoptera</taxon>
        <taxon>Dictyoptera</taxon>
        <taxon>Blattodea</taxon>
        <taxon>Blaberoidea</taxon>
        <taxon>Blaberidae</taxon>
        <taxon>Diplopterinae</taxon>
        <taxon>Diploptera</taxon>
    </lineage>
</organism>
<reference evidence="3" key="1">
    <citation type="journal article" date="2023" name="IScience">
        <title>Live-bearing cockroach genome reveals convergent evolutionary mechanisms linked to viviparity in insects and beyond.</title>
        <authorList>
            <person name="Fouks B."/>
            <person name="Harrison M.C."/>
            <person name="Mikhailova A.A."/>
            <person name="Marchal E."/>
            <person name="English S."/>
            <person name="Carruthers M."/>
            <person name="Jennings E.C."/>
            <person name="Chiamaka E.L."/>
            <person name="Frigard R.A."/>
            <person name="Pippel M."/>
            <person name="Attardo G.M."/>
            <person name="Benoit J.B."/>
            <person name="Bornberg-Bauer E."/>
            <person name="Tobe S.S."/>
        </authorList>
    </citation>
    <scope>NUCLEOTIDE SEQUENCE</scope>
    <source>
        <strain evidence="3">Stay&amp;Tobe</strain>
    </source>
</reference>
<evidence type="ECO:0000256" key="1">
    <source>
        <dbReference type="SAM" id="MobiDB-lite"/>
    </source>
</evidence>
<feature type="region of interest" description="Disordered" evidence="1">
    <location>
        <begin position="246"/>
        <end position="277"/>
    </location>
</feature>
<dbReference type="SUPFAM" id="SSF82708">
    <property type="entry name" value="R3H domain"/>
    <property type="match status" value="1"/>
</dbReference>
<dbReference type="Gene3D" id="3.30.1370.50">
    <property type="entry name" value="R3H-like domain"/>
    <property type="match status" value="1"/>
</dbReference>
<comment type="caution">
    <text evidence="3">The sequence shown here is derived from an EMBL/GenBank/DDBJ whole genome shotgun (WGS) entry which is preliminary data.</text>
</comment>
<dbReference type="PROSITE" id="PS50174">
    <property type="entry name" value="G_PATCH"/>
    <property type="match status" value="1"/>
</dbReference>
<name>A0AAD7ZIV7_DIPPU</name>
<evidence type="ECO:0000313" key="3">
    <source>
        <dbReference type="EMBL" id="KAJ9581514.1"/>
    </source>
</evidence>
<evidence type="ECO:0000259" key="2">
    <source>
        <dbReference type="PROSITE" id="PS50174"/>
    </source>
</evidence>
<reference evidence="3" key="2">
    <citation type="submission" date="2023-05" db="EMBL/GenBank/DDBJ databases">
        <authorList>
            <person name="Fouks B."/>
        </authorList>
    </citation>
    <scope>NUCLEOTIDE SEQUENCE</scope>
    <source>
        <strain evidence="3">Stay&amp;Tobe</strain>
        <tissue evidence="3">Testes</tissue>
    </source>
</reference>
<dbReference type="SMART" id="SM00443">
    <property type="entry name" value="G_patch"/>
    <property type="match status" value="1"/>
</dbReference>
<dbReference type="InterPro" id="IPR051189">
    <property type="entry name" value="Splicing_assoc_domain"/>
</dbReference>
<keyword evidence="4" id="KW-1185">Reference proteome</keyword>
<dbReference type="AlphaFoldDB" id="A0AAD7ZIV7"/>
<feature type="region of interest" description="Disordered" evidence="1">
    <location>
        <begin position="147"/>
        <end position="168"/>
    </location>
</feature>
<gene>
    <name evidence="3" type="ORF">L9F63_023305</name>
</gene>
<dbReference type="PANTHER" id="PTHR14195">
    <property type="entry name" value="G PATCH DOMAIN CONTAINING PROTEIN 2"/>
    <property type="match status" value="1"/>
</dbReference>
<dbReference type="InterPro" id="IPR036867">
    <property type="entry name" value="R3H_dom_sf"/>
</dbReference>
<dbReference type="GO" id="GO:0003676">
    <property type="term" value="F:nucleic acid binding"/>
    <property type="evidence" value="ECO:0007669"/>
    <property type="project" value="InterPro"/>
</dbReference>
<dbReference type="Pfam" id="PF01585">
    <property type="entry name" value="G-patch"/>
    <property type="match status" value="1"/>
</dbReference>
<proteinExistence type="predicted"/>
<protein>
    <recommendedName>
        <fullName evidence="2">G-patch domain-containing protein</fullName>
    </recommendedName>
</protein>
<evidence type="ECO:0000313" key="4">
    <source>
        <dbReference type="Proteomes" id="UP001233999"/>
    </source>
</evidence>
<feature type="region of interest" description="Disordered" evidence="1">
    <location>
        <begin position="49"/>
        <end position="68"/>
    </location>
</feature>
<accession>A0AAD7ZIV7</accession>
<dbReference type="CDD" id="cd02325">
    <property type="entry name" value="R3H"/>
    <property type="match status" value="1"/>
</dbReference>
<dbReference type="EMBL" id="JASPKZ010007906">
    <property type="protein sequence ID" value="KAJ9581514.1"/>
    <property type="molecule type" value="Genomic_DNA"/>
</dbReference>
<feature type="region of interest" description="Disordered" evidence="1">
    <location>
        <begin position="79"/>
        <end position="106"/>
    </location>
</feature>
<dbReference type="InterPro" id="IPR000467">
    <property type="entry name" value="G_patch_dom"/>
</dbReference>
<feature type="compositionally biased region" description="Low complexity" evidence="1">
    <location>
        <begin position="247"/>
        <end position="256"/>
    </location>
</feature>
<sequence length="541" mass="60221">MERVFQAVPADLRMKMEALVQDLTNALEESSRLSSSRRRWGLRRRARSTGNLPMACHKTQSDDSSSSIGELMLSRDKGLSSLHQSDSDDVAPTTGAHRQLTPLARKTRQVNHLHGNFESDSFNENFSPVHPNTRRKRKFKRMAVDPVELGNPSTSHATVPVPLSSGKKKRIVKHSANCENKYNSLICGKRKRSMRERSVDCDRPTAGPTGRAKTSRILHLHKLSLSSQDESHMDFDSSAATHCEIMSSSSLSSSESDTGIYTNDEGREGDDEQSDWWGGDAASVCGKGWWEEDEGEQTSGIPTIGTGGVTDVDEDSDPAFRAILTGSFEHLSEEAKQAYRVHLQWIRDVPNGREIRAGRRRIRGERPGFSIVTSANEKLSRFLQDPGQSELRLHPMQKQERDQLSHLADLYSLQMTSDPNRQTCPVLTKTRNTMQAVRVEQVRLTRLQARLHHLNDFKRRRKMPPGSGIVNQNVASHHLPDVGNSAAPIPENNIGNQMLRGMGWEPGTGLGAQNNGIQEPIVTTIRPKLAGLGHNPNYKSS</sequence>
<dbReference type="Proteomes" id="UP001233999">
    <property type="component" value="Unassembled WGS sequence"/>
</dbReference>